<dbReference type="AlphaFoldDB" id="B0NL24"/>
<evidence type="ECO:0000313" key="2">
    <source>
        <dbReference type="Proteomes" id="UP000004713"/>
    </source>
</evidence>
<dbReference type="EMBL" id="ABFZ02000011">
    <property type="protein sequence ID" value="EDS16891.1"/>
    <property type="molecule type" value="Genomic_DNA"/>
</dbReference>
<reference evidence="1 2" key="1">
    <citation type="submission" date="2007-11" db="EMBL/GenBank/DDBJ databases">
        <title>Draft genome sequence of Bacteroides stercoris(ATCC 43183).</title>
        <authorList>
            <person name="Sudarsanam P."/>
            <person name="Ley R."/>
            <person name="Guruge J."/>
            <person name="Turnbaugh P.J."/>
            <person name="Mahowald M."/>
            <person name="Liep D."/>
            <person name="Gordon J."/>
        </authorList>
    </citation>
    <scope>NUCLEOTIDE SEQUENCE [LARGE SCALE GENOMIC DNA]</scope>
    <source>
        <strain evidence="1 2">ATCC 43183</strain>
    </source>
</reference>
<protein>
    <submittedName>
        <fullName evidence="1">Uncharacterized protein</fullName>
    </submittedName>
</protein>
<accession>B0NL24</accession>
<comment type="caution">
    <text evidence="1">The sequence shown here is derived from an EMBL/GenBank/DDBJ whole genome shotgun (WGS) entry which is preliminary data.</text>
</comment>
<dbReference type="HOGENOM" id="CLU_3095755_0_0_10"/>
<sequence length="51" mass="5979">MQTFIFKSFLVILFLLSDEASVFLFVLEGSFPKWKGEFLFQFSYNASEDTL</sequence>
<name>B0NL24_BACSE</name>
<dbReference type="Proteomes" id="UP000004713">
    <property type="component" value="Unassembled WGS sequence"/>
</dbReference>
<organism evidence="1 2">
    <name type="scientific">Bacteroides stercoris ATCC 43183</name>
    <dbReference type="NCBI Taxonomy" id="449673"/>
    <lineage>
        <taxon>Bacteria</taxon>
        <taxon>Pseudomonadati</taxon>
        <taxon>Bacteroidota</taxon>
        <taxon>Bacteroidia</taxon>
        <taxon>Bacteroidales</taxon>
        <taxon>Bacteroidaceae</taxon>
        <taxon>Bacteroides</taxon>
    </lineage>
</organism>
<proteinExistence type="predicted"/>
<gene>
    <name evidence="1" type="ORF">BACSTE_00147</name>
</gene>
<evidence type="ECO:0000313" key="1">
    <source>
        <dbReference type="EMBL" id="EDS16891.1"/>
    </source>
</evidence>
<reference evidence="1 2" key="2">
    <citation type="submission" date="2007-11" db="EMBL/GenBank/DDBJ databases">
        <authorList>
            <person name="Fulton L."/>
            <person name="Clifton S."/>
            <person name="Fulton B."/>
            <person name="Xu J."/>
            <person name="Minx P."/>
            <person name="Pepin K.H."/>
            <person name="Johnson M."/>
            <person name="Thiruvilangam P."/>
            <person name="Bhonagiri V."/>
            <person name="Nash W.E."/>
            <person name="Mardis E.R."/>
            <person name="Wilson R.K."/>
        </authorList>
    </citation>
    <scope>NUCLEOTIDE SEQUENCE [LARGE SCALE GENOMIC DNA]</scope>
    <source>
        <strain evidence="1 2">ATCC 43183</strain>
    </source>
</reference>